<dbReference type="CDD" id="cd12087">
    <property type="entry name" value="TM_EGFR-like"/>
    <property type="match status" value="1"/>
</dbReference>
<evidence type="ECO:0000313" key="4">
    <source>
        <dbReference type="Proteomes" id="UP000001861"/>
    </source>
</evidence>
<dbReference type="STRING" id="240176.A8NDY3"/>
<evidence type="ECO:0000256" key="1">
    <source>
        <dbReference type="SAM" id="MobiDB-lite"/>
    </source>
</evidence>
<dbReference type="HOGENOM" id="CLU_036313_2_1_1"/>
<dbReference type="InParanoid" id="A8NDY3"/>
<reference evidence="3 4" key="1">
    <citation type="journal article" date="2010" name="Proc. Natl. Acad. Sci. U.S.A.">
        <title>Insights into evolution of multicellular fungi from the assembled chromosomes of the mushroom Coprinopsis cinerea (Coprinus cinereus).</title>
        <authorList>
            <person name="Stajich J.E."/>
            <person name="Wilke S.K."/>
            <person name="Ahren D."/>
            <person name="Au C.H."/>
            <person name="Birren B.W."/>
            <person name="Borodovsky M."/>
            <person name="Burns C."/>
            <person name="Canback B."/>
            <person name="Casselton L.A."/>
            <person name="Cheng C.K."/>
            <person name="Deng J."/>
            <person name="Dietrich F.S."/>
            <person name="Fargo D.C."/>
            <person name="Farman M.L."/>
            <person name="Gathman A.C."/>
            <person name="Goldberg J."/>
            <person name="Guigo R."/>
            <person name="Hoegger P.J."/>
            <person name="Hooker J.B."/>
            <person name="Huggins A."/>
            <person name="James T.Y."/>
            <person name="Kamada T."/>
            <person name="Kilaru S."/>
            <person name="Kodira C."/>
            <person name="Kues U."/>
            <person name="Kupfer D."/>
            <person name="Kwan H.S."/>
            <person name="Lomsadze A."/>
            <person name="Li W."/>
            <person name="Lilly W.W."/>
            <person name="Ma L.J."/>
            <person name="Mackey A.J."/>
            <person name="Manning G."/>
            <person name="Martin F."/>
            <person name="Muraguchi H."/>
            <person name="Natvig D.O."/>
            <person name="Palmerini H."/>
            <person name="Ramesh M.A."/>
            <person name="Rehmeyer C.J."/>
            <person name="Roe B.A."/>
            <person name="Shenoy N."/>
            <person name="Stanke M."/>
            <person name="Ter-Hovhannisyan V."/>
            <person name="Tunlid A."/>
            <person name="Velagapudi R."/>
            <person name="Vision T.J."/>
            <person name="Zeng Q."/>
            <person name="Zolan M.E."/>
            <person name="Pukkila P.J."/>
        </authorList>
    </citation>
    <scope>NUCLEOTIDE SEQUENCE [LARGE SCALE GENOMIC DNA]</scope>
    <source>
        <strain evidence="4">Okayama-7 / 130 / ATCC MYA-4618 / FGSC 9003</strain>
    </source>
</reference>
<comment type="caution">
    <text evidence="3">The sequence shown here is derived from an EMBL/GenBank/DDBJ whole genome shotgun (WGS) entry which is preliminary data.</text>
</comment>
<dbReference type="EMBL" id="AACS02000002">
    <property type="protein sequence ID" value="EAU88923.2"/>
    <property type="molecule type" value="Genomic_DNA"/>
</dbReference>
<feature type="region of interest" description="Disordered" evidence="1">
    <location>
        <begin position="407"/>
        <end position="432"/>
    </location>
</feature>
<dbReference type="Proteomes" id="UP000001861">
    <property type="component" value="Unassembled WGS sequence"/>
</dbReference>
<dbReference type="GeneID" id="6009384"/>
<gene>
    <name evidence="3" type="ORF">CC1G_10569</name>
</gene>
<organism evidence="3 4">
    <name type="scientific">Coprinopsis cinerea (strain Okayama-7 / 130 / ATCC MYA-4618 / FGSC 9003)</name>
    <name type="common">Inky cap fungus</name>
    <name type="synonym">Hormographiella aspergillata</name>
    <dbReference type="NCBI Taxonomy" id="240176"/>
    <lineage>
        <taxon>Eukaryota</taxon>
        <taxon>Fungi</taxon>
        <taxon>Dikarya</taxon>
        <taxon>Basidiomycota</taxon>
        <taxon>Agaricomycotina</taxon>
        <taxon>Agaricomycetes</taxon>
        <taxon>Agaricomycetidae</taxon>
        <taxon>Agaricales</taxon>
        <taxon>Agaricineae</taxon>
        <taxon>Psathyrellaceae</taxon>
        <taxon>Coprinopsis</taxon>
    </lineage>
</organism>
<feature type="region of interest" description="Disordered" evidence="1">
    <location>
        <begin position="468"/>
        <end position="511"/>
    </location>
</feature>
<dbReference type="eggNOG" id="ENOG502S423">
    <property type="taxonomic scope" value="Eukaryota"/>
</dbReference>
<dbReference type="RefSeq" id="XP_001832893.2">
    <property type="nucleotide sequence ID" value="XM_001832841.2"/>
</dbReference>
<keyword evidence="2" id="KW-0812">Transmembrane</keyword>
<keyword evidence="2" id="KW-0472">Membrane</keyword>
<feature type="compositionally biased region" description="Polar residues" evidence="1">
    <location>
        <begin position="474"/>
        <end position="485"/>
    </location>
</feature>
<feature type="transmembrane region" description="Helical" evidence="2">
    <location>
        <begin position="377"/>
        <end position="401"/>
    </location>
</feature>
<protein>
    <recommendedName>
        <fullName evidence="5">Transmembrane protein</fullName>
    </recommendedName>
</protein>
<feature type="compositionally biased region" description="Low complexity" evidence="1">
    <location>
        <begin position="338"/>
        <end position="358"/>
    </location>
</feature>
<dbReference type="AlphaFoldDB" id="A8NDY3"/>
<keyword evidence="4" id="KW-1185">Reference proteome</keyword>
<dbReference type="KEGG" id="cci:CC1G_10569"/>
<sequence>MSPANYDGDRDFSFSVPTLPPAPVFICLTDKPPLRLCSSDREPMGSKRWVVLDDLDAEITYEGPWFTVYDSFSTSGENGPTYMSSSHGTNGTARATFNFDGSTMILYGGSDVRNSSGLLDPTWDCLVDGVSIGRSGPSPFGHQNNWELCLFDGPQGKHRLEVQIVSQGRTFWLDRIIYVPSPRSKVQSPVVMLQNGDPSIKLEGNWTSALITAALTHEEGSMAEVEFVGKSSGTRLTWVGYIPGEFPGNPASGTYAIDGNEPTTFALRGLLPQGDPPEILPLYHQTFIQTPELPLGPHKVTVVYHGDASVTPLTLSHIYIQDGNVTVPAPGETSIFDAPAPSESSPGAPSSPSSSSPEPSSPPTTDRASNTPNGMSVGAIVGGAVGALFLLILSAFMVVYLQRRYSNSNSPSRVESGAPSSSARPEPFDVAPCFSEDEHRIPGVRPLVSYHPPVKGRVVSVSGIRAERDASAPSGASRSQDSAAQGGNGLIGSGRGSGVSPREGSGATVPSEAVDVLPMYSVM</sequence>
<feature type="region of interest" description="Disordered" evidence="1">
    <location>
        <begin position="330"/>
        <end position="371"/>
    </location>
</feature>
<evidence type="ECO:0000256" key="2">
    <source>
        <dbReference type="SAM" id="Phobius"/>
    </source>
</evidence>
<dbReference type="OMA" id="LECFIDG"/>
<dbReference type="VEuPathDB" id="FungiDB:CC1G_10569"/>
<evidence type="ECO:0008006" key="5">
    <source>
        <dbReference type="Google" id="ProtNLM"/>
    </source>
</evidence>
<accession>A8NDY3</accession>
<feature type="compositionally biased region" description="Gly residues" evidence="1">
    <location>
        <begin position="486"/>
        <end position="497"/>
    </location>
</feature>
<proteinExistence type="predicted"/>
<dbReference type="Gene3D" id="2.60.120.260">
    <property type="entry name" value="Galactose-binding domain-like"/>
    <property type="match status" value="1"/>
</dbReference>
<keyword evidence="2" id="KW-1133">Transmembrane helix</keyword>
<evidence type="ECO:0000313" key="3">
    <source>
        <dbReference type="EMBL" id="EAU88923.2"/>
    </source>
</evidence>
<name>A8NDY3_COPC7</name>
<feature type="compositionally biased region" description="Polar residues" evidence="1">
    <location>
        <begin position="407"/>
        <end position="423"/>
    </location>
</feature>
<dbReference type="OrthoDB" id="3052647at2759"/>